<dbReference type="PROSITE" id="PS50109">
    <property type="entry name" value="HIS_KIN"/>
    <property type="match status" value="1"/>
</dbReference>
<evidence type="ECO:0000256" key="8">
    <source>
        <dbReference type="ARBA" id="ARBA00022741"/>
    </source>
</evidence>
<dbReference type="SUPFAM" id="SSF55874">
    <property type="entry name" value="ATPase domain of HSP90 chaperone/DNA topoisomerase II/histidine kinase"/>
    <property type="match status" value="1"/>
</dbReference>
<dbReference type="AlphaFoldDB" id="A0A0A8HME0"/>
<evidence type="ECO:0000256" key="5">
    <source>
        <dbReference type="ARBA" id="ARBA00022553"/>
    </source>
</evidence>
<evidence type="ECO:0000256" key="3">
    <source>
        <dbReference type="ARBA" id="ARBA00022485"/>
    </source>
</evidence>
<dbReference type="GeneID" id="41072335"/>
<dbReference type="EC" id="2.7.13.3" evidence="15"/>
<reference evidence="18 19" key="1">
    <citation type="journal article" date="2016" name="Front. Microbiol.">
        <title>Comprehensive Phylogenetic Analysis of Bovine Non-aureus Staphylococci Species Based on Whole-Genome Sequencing.</title>
        <authorList>
            <person name="Naushad S."/>
            <person name="Barkema H.W."/>
            <person name="Luby C."/>
            <person name="Condas L.A."/>
            <person name="Nobrega D.B."/>
            <person name="Carson D.A."/>
            <person name="De Buck J."/>
        </authorList>
    </citation>
    <scope>NUCLEOTIDE SEQUENCE [LARGE SCALE GENOMIC DNA]</scope>
    <source>
        <strain evidence="18 19">SNUC 5959</strain>
    </source>
</reference>
<evidence type="ECO:0000256" key="4">
    <source>
        <dbReference type="ARBA" id="ARBA00022490"/>
    </source>
</evidence>
<keyword evidence="3 16" id="KW-0004">4Fe-4S</keyword>
<gene>
    <name evidence="18" type="ORF">BUZ57_00315</name>
</gene>
<comment type="cofactor">
    <cofactor evidence="16">
        <name>[4Fe-4S] cluster</name>
        <dbReference type="ChEBI" id="CHEBI:49883"/>
    </cofactor>
    <text evidence="16">Binds 1 [4Fe-4S] cluster.</text>
</comment>
<comment type="caution">
    <text evidence="18">The sequence shown here is derived from an EMBL/GenBank/DDBJ whole genome shotgun (WGS) entry which is preliminary data.</text>
</comment>
<dbReference type="STRING" id="1284.SHYC_02495"/>
<keyword evidence="11 16" id="KW-0408">Iron</keyword>
<keyword evidence="7 16" id="KW-0479">Metal-binding</keyword>
<dbReference type="Pfam" id="PF02518">
    <property type="entry name" value="HATPase_c"/>
    <property type="match status" value="1"/>
</dbReference>
<keyword evidence="8 15" id="KW-0547">Nucleotide-binding</keyword>
<sequence>MKSKTKPYVLNELLLSHYENTTEMILFIDRAGDVIFMNNAAKRVLSDDNNLQAVTSNTICGRCEGYTTEHALKTCYNCFLETQEMGNSTFQVFMKTRENKVEPFTAMYQTIDKEQDIKVFTLQNVTQQLERHEKLHQRHMIQKTIAAQENERKRISRELHDGVVQELINVNVEMRLLKYQQNMESMIKQSHNIEGLMAKLIDDIRNLSSELRPSSLDDLGLDAAFKTYFKQLENNYGLMVNYHFDMPPQRFDSEIETVVYRVVQEAVFNAMKYADVDVVDVNVRKDKNRLFAEVSDQGVGFDPKDHPKGSGLGLYGMNERAELVNGKLDIKTEKGKGTLVTLEVPIEQIGGVELENRNSR</sequence>
<dbReference type="EMBL" id="QXVO01000001">
    <property type="protein sequence ID" value="RIO47752.1"/>
    <property type="molecule type" value="Genomic_DNA"/>
</dbReference>
<evidence type="ECO:0000256" key="14">
    <source>
        <dbReference type="ARBA" id="ARBA00024827"/>
    </source>
</evidence>
<evidence type="ECO:0000256" key="9">
    <source>
        <dbReference type="ARBA" id="ARBA00022777"/>
    </source>
</evidence>
<protein>
    <recommendedName>
        <fullName evidence="15">Sensor histidine kinase</fullName>
        <ecNumber evidence="15">2.7.13.3</ecNumber>
    </recommendedName>
</protein>
<evidence type="ECO:0000256" key="1">
    <source>
        <dbReference type="ARBA" id="ARBA00000085"/>
    </source>
</evidence>
<comment type="function">
    <text evidence="14">Member of the two-component regulatory system NreB/NreC involved in the control of dissimilatory nitrate/nitrite reduction in response to oxygen. NreB functions as a direct oxygen sensor histidine kinase which is autophosphorylated, in the absence of oxygen, probably at the conserved histidine residue, and transfers its phosphate group probably to a conserved aspartate residue of NreC. NreB/NreC activates the expression of the nitrate (narGHJI) and nitrite (nir) reductase operons, as well as the putative nitrate transporter gene narT.</text>
</comment>
<dbReference type="GO" id="GO:0016020">
    <property type="term" value="C:membrane"/>
    <property type="evidence" value="ECO:0007669"/>
    <property type="project" value="InterPro"/>
</dbReference>
<feature type="binding site" evidence="16">
    <location>
        <position position="78"/>
    </location>
    <ligand>
        <name>[4Fe-4S] cluster</name>
        <dbReference type="ChEBI" id="CHEBI:49883"/>
    </ligand>
</feature>
<dbReference type="GO" id="GO:0051539">
    <property type="term" value="F:4 iron, 4 sulfur cluster binding"/>
    <property type="evidence" value="ECO:0007669"/>
    <property type="project" value="UniProtKB-KW"/>
</dbReference>
<feature type="modified residue" description="Phosphohistidine; by autocatalysis" evidence="17">
    <location>
        <position position="160"/>
    </location>
</feature>
<feature type="binding site" evidence="16">
    <location>
        <position position="75"/>
    </location>
    <ligand>
        <name>[4Fe-4S] cluster</name>
        <dbReference type="ChEBI" id="CHEBI:49883"/>
    </ligand>
</feature>
<dbReference type="PANTHER" id="PTHR24421">
    <property type="entry name" value="NITRATE/NITRITE SENSOR PROTEIN NARX-RELATED"/>
    <property type="match status" value="1"/>
</dbReference>
<evidence type="ECO:0000256" key="12">
    <source>
        <dbReference type="ARBA" id="ARBA00023012"/>
    </source>
</evidence>
<dbReference type="InterPro" id="IPR011712">
    <property type="entry name" value="Sig_transdc_His_kin_sub3_dim/P"/>
</dbReference>
<dbReference type="KEGG" id="shu:SHYC_02495"/>
<dbReference type="Gene3D" id="1.20.5.1930">
    <property type="match status" value="1"/>
</dbReference>
<dbReference type="InterPro" id="IPR050482">
    <property type="entry name" value="Sensor_HK_TwoCompSys"/>
</dbReference>
<comment type="catalytic activity">
    <reaction evidence="1 15">
        <text>ATP + protein L-histidine = ADP + protein N-phospho-L-histidine.</text>
        <dbReference type="EC" id="2.7.13.3"/>
    </reaction>
</comment>
<dbReference type="GO" id="GO:0046983">
    <property type="term" value="F:protein dimerization activity"/>
    <property type="evidence" value="ECO:0007669"/>
    <property type="project" value="InterPro"/>
</dbReference>
<evidence type="ECO:0000256" key="11">
    <source>
        <dbReference type="ARBA" id="ARBA00023004"/>
    </source>
</evidence>
<dbReference type="GO" id="GO:0005506">
    <property type="term" value="F:iron ion binding"/>
    <property type="evidence" value="ECO:0007669"/>
    <property type="project" value="InterPro"/>
</dbReference>
<dbReference type="PRINTS" id="PR00344">
    <property type="entry name" value="BCTRLSENSOR"/>
</dbReference>
<dbReference type="InterPro" id="IPR017203">
    <property type="entry name" value="Sig_transdc_His_kinase_NreB"/>
</dbReference>
<evidence type="ECO:0000256" key="10">
    <source>
        <dbReference type="ARBA" id="ARBA00022840"/>
    </source>
</evidence>
<keyword evidence="6 15" id="KW-0808">Transferase</keyword>
<keyword evidence="13 16" id="KW-0411">Iron-sulfur</keyword>
<dbReference type="RefSeq" id="WP_039644212.1">
    <property type="nucleotide sequence ID" value="NZ_CP008747.1"/>
</dbReference>
<evidence type="ECO:0000256" key="15">
    <source>
        <dbReference type="PIRNR" id="PIRNR037432"/>
    </source>
</evidence>
<organism evidence="18 19">
    <name type="scientific">Staphylococcus hyicus</name>
    <dbReference type="NCBI Taxonomy" id="1284"/>
    <lineage>
        <taxon>Bacteria</taxon>
        <taxon>Bacillati</taxon>
        <taxon>Bacillota</taxon>
        <taxon>Bacilli</taxon>
        <taxon>Bacillales</taxon>
        <taxon>Staphylococcaceae</taxon>
        <taxon>Staphylococcus</taxon>
    </lineage>
</organism>
<evidence type="ECO:0000313" key="19">
    <source>
        <dbReference type="Proteomes" id="UP000285625"/>
    </source>
</evidence>
<dbReference type="Pfam" id="PF07730">
    <property type="entry name" value="HisKA_3"/>
    <property type="match status" value="1"/>
</dbReference>
<evidence type="ECO:0000256" key="6">
    <source>
        <dbReference type="ARBA" id="ARBA00022679"/>
    </source>
</evidence>
<keyword evidence="12 15" id="KW-0902">Two-component regulatory system</keyword>
<keyword evidence="4" id="KW-0963">Cytoplasm</keyword>
<feature type="binding site" evidence="16">
    <location>
        <position position="63"/>
    </location>
    <ligand>
        <name>[4Fe-4S] cluster</name>
        <dbReference type="ChEBI" id="CHEBI:49883"/>
    </ligand>
</feature>
<keyword evidence="10 15" id="KW-0067">ATP-binding</keyword>
<keyword evidence="9 15" id="KW-0418">Kinase</keyword>
<dbReference type="InterPro" id="IPR004358">
    <property type="entry name" value="Sig_transdc_His_kin-like_C"/>
</dbReference>
<keyword evidence="5 17" id="KW-0597">Phosphoprotein</keyword>
<dbReference type="InterPro" id="IPR036890">
    <property type="entry name" value="HATPase_C_sf"/>
</dbReference>
<evidence type="ECO:0000256" key="16">
    <source>
        <dbReference type="PIRSR" id="PIRSR037432-50"/>
    </source>
</evidence>
<dbReference type="GO" id="GO:0005737">
    <property type="term" value="C:cytoplasm"/>
    <property type="evidence" value="ECO:0007669"/>
    <property type="project" value="UniProtKB-SubCell"/>
</dbReference>
<dbReference type="HOGENOM" id="CLU_000445_114_0_9"/>
<accession>A0A0A8HME0</accession>
<evidence type="ECO:0000313" key="18">
    <source>
        <dbReference type="EMBL" id="RIO47752.1"/>
    </source>
</evidence>
<dbReference type="SMART" id="SM00387">
    <property type="entry name" value="HATPase_c"/>
    <property type="match status" value="1"/>
</dbReference>
<dbReference type="PANTHER" id="PTHR24421:SF10">
    <property type="entry name" value="NITRATE_NITRITE SENSOR PROTEIN NARQ"/>
    <property type="match status" value="1"/>
</dbReference>
<dbReference type="Gene3D" id="3.30.565.10">
    <property type="entry name" value="Histidine kinase-like ATPase, C-terminal domain"/>
    <property type="match status" value="1"/>
</dbReference>
<dbReference type="PIRSF" id="PIRSF037432">
    <property type="entry name" value="STHK_NreB"/>
    <property type="match status" value="1"/>
</dbReference>
<evidence type="ECO:0000256" key="7">
    <source>
        <dbReference type="ARBA" id="ARBA00022723"/>
    </source>
</evidence>
<comment type="subcellular location">
    <subcellularLocation>
        <location evidence="2">Cytoplasm</location>
    </subcellularLocation>
</comment>
<evidence type="ECO:0000256" key="2">
    <source>
        <dbReference type="ARBA" id="ARBA00004496"/>
    </source>
</evidence>
<dbReference type="InterPro" id="IPR003594">
    <property type="entry name" value="HATPase_dom"/>
</dbReference>
<comment type="PTM">
    <text evidence="17">Autophosphorylated.</text>
</comment>
<dbReference type="CDD" id="cd16917">
    <property type="entry name" value="HATPase_UhpB-NarQ-NarX-like"/>
    <property type="match status" value="1"/>
</dbReference>
<name>A0A0A8HME0_STAHY</name>
<evidence type="ECO:0000256" key="17">
    <source>
        <dbReference type="PIRSR" id="PIRSR037432-51"/>
    </source>
</evidence>
<dbReference type="GO" id="GO:0000155">
    <property type="term" value="F:phosphorelay sensor kinase activity"/>
    <property type="evidence" value="ECO:0007669"/>
    <property type="project" value="InterPro"/>
</dbReference>
<dbReference type="Proteomes" id="UP000285625">
    <property type="component" value="Unassembled WGS sequence"/>
</dbReference>
<dbReference type="InterPro" id="IPR005467">
    <property type="entry name" value="His_kinase_dom"/>
</dbReference>
<feature type="binding site" evidence="16">
    <location>
        <position position="60"/>
    </location>
    <ligand>
        <name>[4Fe-4S] cluster</name>
        <dbReference type="ChEBI" id="CHEBI:49883"/>
    </ligand>
</feature>
<proteinExistence type="predicted"/>
<dbReference type="GO" id="GO:0005524">
    <property type="term" value="F:ATP binding"/>
    <property type="evidence" value="ECO:0007669"/>
    <property type="project" value="UniProtKB-KW"/>
</dbReference>
<evidence type="ECO:0000256" key="13">
    <source>
        <dbReference type="ARBA" id="ARBA00023014"/>
    </source>
</evidence>